<name>A0A6J4TYN8_9BACT</name>
<dbReference type="FunFam" id="3.40.50.1970:FF:000003">
    <property type="entry name" value="Alcohol dehydrogenase, iron-containing"/>
    <property type="match status" value="1"/>
</dbReference>
<dbReference type="GO" id="GO:0047988">
    <property type="term" value="F:hydroxyacid-oxoacid transhydrogenase activity"/>
    <property type="evidence" value="ECO:0007669"/>
    <property type="project" value="UniProtKB-EC"/>
</dbReference>
<evidence type="ECO:0000256" key="2">
    <source>
        <dbReference type="ARBA" id="ARBA00010005"/>
    </source>
</evidence>
<evidence type="ECO:0000256" key="4">
    <source>
        <dbReference type="ARBA" id="ARBA00022946"/>
    </source>
</evidence>
<gene>
    <name evidence="9" type="ORF">AVDCRST_MAG73-1222</name>
</gene>
<keyword evidence="5 9" id="KW-0560">Oxidoreductase</keyword>
<dbReference type="PANTHER" id="PTHR11496:SF83">
    <property type="entry name" value="HYDROXYACID-OXOACID TRANSHYDROGENASE, MITOCHONDRIAL"/>
    <property type="match status" value="1"/>
</dbReference>
<dbReference type="GO" id="GO:0046872">
    <property type="term" value="F:metal ion binding"/>
    <property type="evidence" value="ECO:0007669"/>
    <property type="project" value="InterPro"/>
</dbReference>
<organism evidence="9">
    <name type="scientific">uncultured Thermomicrobiales bacterium</name>
    <dbReference type="NCBI Taxonomy" id="1645740"/>
    <lineage>
        <taxon>Bacteria</taxon>
        <taxon>Pseudomonadati</taxon>
        <taxon>Thermomicrobiota</taxon>
        <taxon>Thermomicrobia</taxon>
        <taxon>Thermomicrobiales</taxon>
        <taxon>environmental samples</taxon>
    </lineage>
</organism>
<feature type="domain" description="Alcohol dehydrogenase iron-type/glycerol dehydrogenase GldA" evidence="7">
    <location>
        <begin position="45"/>
        <end position="216"/>
    </location>
</feature>
<evidence type="ECO:0000313" key="9">
    <source>
        <dbReference type="EMBL" id="CAA9534171.1"/>
    </source>
</evidence>
<dbReference type="Gene3D" id="1.20.1090.10">
    <property type="entry name" value="Dehydroquinate synthase-like - alpha domain"/>
    <property type="match status" value="1"/>
</dbReference>
<dbReference type="InterPro" id="IPR056798">
    <property type="entry name" value="ADH_Fe_C"/>
</dbReference>
<evidence type="ECO:0000256" key="5">
    <source>
        <dbReference type="ARBA" id="ARBA00023002"/>
    </source>
</evidence>
<comment type="similarity">
    <text evidence="2">Belongs to the iron-containing alcohol dehydrogenase family. Hydroxyacid-oxoacid transhydrogenase subfamily.</text>
</comment>
<dbReference type="Pfam" id="PF25137">
    <property type="entry name" value="ADH_Fe_C"/>
    <property type="match status" value="1"/>
</dbReference>
<proteinExistence type="inferred from homology"/>
<dbReference type="GO" id="GO:0004022">
    <property type="term" value="F:alcohol dehydrogenase (NAD+) activity"/>
    <property type="evidence" value="ECO:0007669"/>
    <property type="project" value="InterPro"/>
</dbReference>
<dbReference type="EMBL" id="CADCWE010000076">
    <property type="protein sequence ID" value="CAA9534171.1"/>
    <property type="molecule type" value="Genomic_DNA"/>
</dbReference>
<evidence type="ECO:0000256" key="6">
    <source>
        <dbReference type="ARBA" id="ARBA00049496"/>
    </source>
</evidence>
<dbReference type="Gene3D" id="3.40.50.1970">
    <property type="match status" value="1"/>
</dbReference>
<sequence length="457" mass="47151">MHLDGGVTLAPGDHRHVVETAKEDPPMTASANLPRETAFAVDTSAITFGSGATREVGAAVAGFGAKRVLVVTDPRLAKGETVGIVLDALGASGIEPEVFDRVRVEPTDASFGEAIAVATAGRFDGYVAVGGGSAIDTAKAANLYATYPADLLAYVNPPIGEGRPVPGPLKPLVAIPTTAGTGSETTGVAIFDLVARGAKTGIAHRRLRPSLGIVDPENTRSLPPMVAACAGLDVLCHALESYTALPYSDRPAPERPELRPAYQGANPVSDIWAERAIAMAAAFLVRAVTDPADDEARAQMLLAATYAGIGFGNAGVHLPHGMSYPVSGLARGFVPAGYPDDHPIVPHGMSVILPAPAVFRFTAPADPARHLHAAALLGADTRGAAPKDAGDLLANQIVSIMRQTGMPNGLSAVGIGPEDVDRLVAGTVPQHRVTKLSPRPASEADLRVLFLAAMTCW</sequence>
<evidence type="ECO:0000259" key="8">
    <source>
        <dbReference type="Pfam" id="PF25137"/>
    </source>
</evidence>
<dbReference type="Pfam" id="PF00465">
    <property type="entry name" value="Fe-ADH"/>
    <property type="match status" value="1"/>
</dbReference>
<feature type="domain" description="Fe-containing alcohol dehydrogenase-like C-terminal" evidence="8">
    <location>
        <begin position="264"/>
        <end position="453"/>
    </location>
</feature>
<evidence type="ECO:0000259" key="7">
    <source>
        <dbReference type="Pfam" id="PF00465"/>
    </source>
</evidence>
<protein>
    <recommendedName>
        <fullName evidence="3">hydroxyacid-oxoacid transhydrogenase</fullName>
        <ecNumber evidence="3">1.1.99.24</ecNumber>
    </recommendedName>
</protein>
<dbReference type="PANTHER" id="PTHR11496">
    <property type="entry name" value="ALCOHOL DEHYDROGENASE"/>
    <property type="match status" value="1"/>
</dbReference>
<evidence type="ECO:0000256" key="3">
    <source>
        <dbReference type="ARBA" id="ARBA00013182"/>
    </source>
</evidence>
<dbReference type="InterPro" id="IPR039697">
    <property type="entry name" value="Alcohol_dehydrogenase_Fe"/>
</dbReference>
<dbReference type="CDD" id="cd08190">
    <property type="entry name" value="HOT"/>
    <property type="match status" value="1"/>
</dbReference>
<keyword evidence="4" id="KW-0809">Transit peptide</keyword>
<dbReference type="AlphaFoldDB" id="A0A6J4TYN8"/>
<dbReference type="InterPro" id="IPR001670">
    <property type="entry name" value="ADH_Fe/GldA"/>
</dbReference>
<evidence type="ECO:0000256" key="1">
    <source>
        <dbReference type="ARBA" id="ARBA00000813"/>
    </source>
</evidence>
<comment type="catalytic activity">
    <reaction evidence="1">
        <text>(S)-3-hydroxybutanoate + 2-oxoglutarate = (R)-2-hydroxyglutarate + acetoacetate</text>
        <dbReference type="Rhea" id="RHEA:23048"/>
        <dbReference type="ChEBI" id="CHEBI:11047"/>
        <dbReference type="ChEBI" id="CHEBI:13705"/>
        <dbReference type="ChEBI" id="CHEBI:15801"/>
        <dbReference type="ChEBI" id="CHEBI:16810"/>
        <dbReference type="EC" id="1.1.99.24"/>
    </reaction>
</comment>
<dbReference type="InterPro" id="IPR042157">
    <property type="entry name" value="HOT"/>
</dbReference>
<reference evidence="9" key="1">
    <citation type="submission" date="2020-02" db="EMBL/GenBank/DDBJ databases">
        <authorList>
            <person name="Meier V. D."/>
        </authorList>
    </citation>
    <scope>NUCLEOTIDE SEQUENCE</scope>
    <source>
        <strain evidence="9">AVDCRST_MAG73</strain>
    </source>
</reference>
<accession>A0A6J4TYN8</accession>
<dbReference type="FunFam" id="1.20.1090.10:FF:000003">
    <property type="entry name" value="Probable hydroxyacid-oxoacid transhydrogenase, mitochondrial"/>
    <property type="match status" value="1"/>
</dbReference>
<dbReference type="SUPFAM" id="SSF56796">
    <property type="entry name" value="Dehydroquinate synthase-like"/>
    <property type="match status" value="1"/>
</dbReference>
<dbReference type="EC" id="1.1.99.24" evidence="3"/>
<comment type="catalytic activity">
    <reaction evidence="6">
        <text>4-hydroxybutanoate + 2-oxoglutarate = (R)-2-hydroxyglutarate + succinate semialdehyde</text>
        <dbReference type="Rhea" id="RHEA:24734"/>
        <dbReference type="ChEBI" id="CHEBI:15801"/>
        <dbReference type="ChEBI" id="CHEBI:16724"/>
        <dbReference type="ChEBI" id="CHEBI:16810"/>
        <dbReference type="ChEBI" id="CHEBI:57706"/>
        <dbReference type="EC" id="1.1.99.24"/>
    </reaction>
</comment>